<keyword evidence="1" id="KW-0732">Signal</keyword>
<protein>
    <recommendedName>
        <fullName evidence="4">SprT-like family protein</fullName>
    </recommendedName>
</protein>
<evidence type="ECO:0000313" key="3">
    <source>
        <dbReference type="Proteomes" id="UP000295390"/>
    </source>
</evidence>
<feature type="chain" id="PRO_5020785289" description="SprT-like family protein" evidence="1">
    <location>
        <begin position="27"/>
        <end position="455"/>
    </location>
</feature>
<feature type="signal peptide" evidence="1">
    <location>
        <begin position="1"/>
        <end position="26"/>
    </location>
</feature>
<sequence length="455" mass="52478">MKQRNKLNTFLKIVTFLFGVSLLLWNCTQDNTEANNLNFEFKNKFSLEKLNNTFLKNNLIVNWNDYYLEENTKNNSIVYEFSTSLKGKSSSSDKKQNLFYNYKVLATKNSANDFTFNILKFISTSQKETENASYLNTSSFTGTLQEYNLLDEPTRITAYKQGKIVNEINNKKQISSNYAAKTPYVGKYVLVVTDFYVDWYRLVGGKYEYVCSSYESTSVEYVYVEDDYTSGGGTTTSNYHSHYDAPHGPDLSLNNHPEEIIIDSTFKSTKAECILNKLQKMSTTFKSMIQKFDGEFPVSHLKYSVDDSLPDNVNAITDNGSEYTIEIKLNGNNLSQRTVLGLARTLIHETIHAEMYRKLRSVNYNVSINDFPGIYDYYRRHKNWQHEQMAAHYVETIVDMLKEFDNSQNSNTLYIDLAWEGLQNTVAWNNLSSSEKDRIINSVKNYKSTGTKTCN</sequence>
<accession>A0A4R6TFK7</accession>
<organism evidence="2 3">
    <name type="scientific">Tenacibaculum caenipelagi</name>
    <dbReference type="NCBI Taxonomy" id="1325435"/>
    <lineage>
        <taxon>Bacteria</taxon>
        <taxon>Pseudomonadati</taxon>
        <taxon>Bacteroidota</taxon>
        <taxon>Flavobacteriia</taxon>
        <taxon>Flavobacteriales</taxon>
        <taxon>Flavobacteriaceae</taxon>
        <taxon>Tenacibaculum</taxon>
    </lineage>
</organism>
<proteinExistence type="predicted"/>
<dbReference type="OrthoDB" id="1450227at2"/>
<dbReference type="EMBL" id="SNYH01000005">
    <property type="protein sequence ID" value="TDQ23732.1"/>
    <property type="molecule type" value="Genomic_DNA"/>
</dbReference>
<comment type="caution">
    <text evidence="2">The sequence shown here is derived from an EMBL/GenBank/DDBJ whole genome shotgun (WGS) entry which is preliminary data.</text>
</comment>
<reference evidence="2 3" key="1">
    <citation type="submission" date="2019-03" db="EMBL/GenBank/DDBJ databases">
        <title>Genomic Encyclopedia of Type Strains, Phase III (KMG-III): the genomes of soil and plant-associated and newly described type strains.</title>
        <authorList>
            <person name="Whitman W."/>
        </authorList>
    </citation>
    <scope>NUCLEOTIDE SEQUENCE [LARGE SCALE GENOMIC DNA]</scope>
    <source>
        <strain evidence="2 3">CECT 8283</strain>
    </source>
</reference>
<name>A0A4R6TFK7_9FLAO</name>
<evidence type="ECO:0008006" key="4">
    <source>
        <dbReference type="Google" id="ProtNLM"/>
    </source>
</evidence>
<dbReference type="Proteomes" id="UP000295390">
    <property type="component" value="Unassembled WGS sequence"/>
</dbReference>
<dbReference type="AlphaFoldDB" id="A0A4R6TFK7"/>
<evidence type="ECO:0000313" key="2">
    <source>
        <dbReference type="EMBL" id="TDQ23732.1"/>
    </source>
</evidence>
<keyword evidence="3" id="KW-1185">Reference proteome</keyword>
<gene>
    <name evidence="2" type="ORF">DFQ07_2260</name>
</gene>
<evidence type="ECO:0000256" key="1">
    <source>
        <dbReference type="SAM" id="SignalP"/>
    </source>
</evidence>
<dbReference type="RefSeq" id="WP_133536807.1">
    <property type="nucleotide sequence ID" value="NZ_SNYH01000005.1"/>
</dbReference>